<dbReference type="OrthoDB" id="7067178at2"/>
<name>A0A1V8M7V2_9GAMM</name>
<gene>
    <name evidence="1" type="ORF">AU255_07100</name>
</gene>
<dbReference type="EMBL" id="LPUF01000001">
    <property type="protein sequence ID" value="OQK17625.1"/>
    <property type="molecule type" value="Genomic_DNA"/>
</dbReference>
<dbReference type="Proteomes" id="UP000191980">
    <property type="component" value="Unassembled WGS sequence"/>
</dbReference>
<organism evidence="1 2">
    <name type="scientific">Methyloprofundus sedimenti</name>
    <dbReference type="NCBI Taxonomy" id="1420851"/>
    <lineage>
        <taxon>Bacteria</taxon>
        <taxon>Pseudomonadati</taxon>
        <taxon>Pseudomonadota</taxon>
        <taxon>Gammaproteobacteria</taxon>
        <taxon>Methylococcales</taxon>
        <taxon>Methylococcaceae</taxon>
        <taxon>Methyloprofundus</taxon>
    </lineage>
</organism>
<keyword evidence="2" id="KW-1185">Reference proteome</keyword>
<proteinExistence type="predicted"/>
<dbReference type="STRING" id="1420851.AU255_07100"/>
<dbReference type="AlphaFoldDB" id="A0A1V8M7V2"/>
<sequence length="287" mass="33771">MEDTHELLEKMEKARKERLAEHKQHLSSEEYQNALNLLSVVTSDFIKGMKACSMYCSRGAEFRDNSLSLNHIDDYFMSAIMIMMMLKEGGINPAKREIRYLIDSSMRYLYVDQQLWRGRIEEKLMYFDKKVDKSNIKYINDIDLHMIKSPDLKSEFSSEYKSTYYKACEYVHASTKQIEERFSLYEQGITIGLDRAEQLQEVAELLSEVYSSLLVFTFHAAGVSTVGDLMVDTLSPQDSWVYNGNKYLAEIDRHFDYKHERQEFLAEIEETRVYRAWPNKALQRTSR</sequence>
<dbReference type="RefSeq" id="WP_080522236.1">
    <property type="nucleotide sequence ID" value="NZ_LPUF01000001.1"/>
</dbReference>
<protein>
    <submittedName>
        <fullName evidence="1">Uncharacterized protein</fullName>
    </submittedName>
</protein>
<reference evidence="1 2" key="1">
    <citation type="submission" date="2015-12" db="EMBL/GenBank/DDBJ databases">
        <authorList>
            <person name="Shamseldin A."/>
            <person name="Moawad H."/>
            <person name="Abd El-Rahim W.M."/>
            <person name="Sadowsky M.J."/>
        </authorList>
    </citation>
    <scope>NUCLEOTIDE SEQUENCE [LARGE SCALE GENOMIC DNA]</scope>
    <source>
        <strain evidence="1 2">WF1</strain>
    </source>
</reference>
<accession>A0A1V8M7V2</accession>
<evidence type="ECO:0000313" key="1">
    <source>
        <dbReference type="EMBL" id="OQK17625.1"/>
    </source>
</evidence>
<comment type="caution">
    <text evidence="1">The sequence shown here is derived from an EMBL/GenBank/DDBJ whole genome shotgun (WGS) entry which is preliminary data.</text>
</comment>
<evidence type="ECO:0000313" key="2">
    <source>
        <dbReference type="Proteomes" id="UP000191980"/>
    </source>
</evidence>